<reference evidence="7 8" key="1">
    <citation type="journal article" date="2008" name="Nature">
        <title>The genome of the choanoflagellate Monosiga brevicollis and the origin of metazoans.</title>
        <authorList>
            <consortium name="JGI Sequencing"/>
            <person name="King N."/>
            <person name="Westbrook M.J."/>
            <person name="Young S.L."/>
            <person name="Kuo A."/>
            <person name="Abedin M."/>
            <person name="Chapman J."/>
            <person name="Fairclough S."/>
            <person name="Hellsten U."/>
            <person name="Isogai Y."/>
            <person name="Letunic I."/>
            <person name="Marr M."/>
            <person name="Pincus D."/>
            <person name="Putnam N."/>
            <person name="Rokas A."/>
            <person name="Wright K.J."/>
            <person name="Zuzow R."/>
            <person name="Dirks W."/>
            <person name="Good M."/>
            <person name="Goodstein D."/>
            <person name="Lemons D."/>
            <person name="Li W."/>
            <person name="Lyons J.B."/>
            <person name="Morris A."/>
            <person name="Nichols S."/>
            <person name="Richter D.J."/>
            <person name="Salamov A."/>
            <person name="Bork P."/>
            <person name="Lim W.A."/>
            <person name="Manning G."/>
            <person name="Miller W.T."/>
            <person name="McGinnis W."/>
            <person name="Shapiro H."/>
            <person name="Tjian R."/>
            <person name="Grigoriev I.V."/>
            <person name="Rokhsar D."/>
        </authorList>
    </citation>
    <scope>NUCLEOTIDE SEQUENCE [LARGE SCALE GENOMIC DNA]</scope>
    <source>
        <strain evidence="8">MX1 / ATCC 50154</strain>
    </source>
</reference>
<dbReference type="GO" id="GO:0000254">
    <property type="term" value="F:C-4 methylsterol oxidase activity"/>
    <property type="evidence" value="ECO:0000318"/>
    <property type="project" value="GO_Central"/>
</dbReference>
<keyword evidence="8" id="KW-1185">Reference proteome</keyword>
<evidence type="ECO:0000313" key="7">
    <source>
        <dbReference type="EMBL" id="EDQ87352.1"/>
    </source>
</evidence>
<dbReference type="GO" id="GO:0005506">
    <property type="term" value="F:iron ion binding"/>
    <property type="evidence" value="ECO:0007669"/>
    <property type="project" value="InterPro"/>
</dbReference>
<dbReference type="KEGG" id="mbr:MONBRDRAFT_27469"/>
<name>A9V5D0_MONBE</name>
<dbReference type="InterPro" id="IPR050307">
    <property type="entry name" value="Sterol_Desaturase_Related"/>
</dbReference>
<evidence type="ECO:0000256" key="5">
    <source>
        <dbReference type="SAM" id="Phobius"/>
    </source>
</evidence>
<keyword evidence="2 5" id="KW-0812">Transmembrane</keyword>
<dbReference type="GO" id="GO:0005789">
    <property type="term" value="C:endoplasmic reticulum membrane"/>
    <property type="evidence" value="ECO:0000318"/>
    <property type="project" value="GO_Central"/>
</dbReference>
<gene>
    <name evidence="7" type="ORF">MONBRDRAFT_27469</name>
</gene>
<dbReference type="OMA" id="MARHIAI"/>
<accession>A9V5D0</accession>
<dbReference type="GeneID" id="5893100"/>
<feature type="transmembrane region" description="Helical" evidence="5">
    <location>
        <begin position="71"/>
        <end position="96"/>
    </location>
</feature>
<dbReference type="Pfam" id="PF04116">
    <property type="entry name" value="FA_hydroxylase"/>
    <property type="match status" value="1"/>
</dbReference>
<feature type="domain" description="Fatty acid hydroxylase" evidence="6">
    <location>
        <begin position="168"/>
        <end position="303"/>
    </location>
</feature>
<evidence type="ECO:0000259" key="6">
    <source>
        <dbReference type="Pfam" id="PF04116"/>
    </source>
</evidence>
<dbReference type="InParanoid" id="A9V5D0"/>
<dbReference type="GO" id="GO:0016126">
    <property type="term" value="P:sterol biosynthetic process"/>
    <property type="evidence" value="ECO:0000318"/>
    <property type="project" value="GO_Central"/>
</dbReference>
<proteinExistence type="predicted"/>
<dbReference type="eggNOG" id="KOG0873">
    <property type="taxonomic scope" value="Eukaryota"/>
</dbReference>
<sequence>MAAAASTATPPPLKQLSEDVSRPPAVATVLAVSLRDTLRVSTLFGLLMVLWHPIYTSLVTALQTWWPMSNIALFVVGTMVVHESMYYGFNALLLAARQDPRLAAYHLPRLSHQEPSTALIWKTLRASFVGHWLIQPLTGWAIYHLFVDRGMRFDGPGPAVHVAAAQMAISLLLNDAVFYWAHRLLHHPKLYARFHKQHHEYKGPVGFAAEYAGTLEQFLSNQLPVVLGPLLVGMHCSTWWLYLTWRLWRTYEIHSGLMLQNTWLGRLGLLHGHGAVYHDFHHTNNHGNFGGPANALWDVLGGTEDPAFRVYCQRHNIRSYHHLD</sequence>
<protein>
    <recommendedName>
        <fullName evidence="6">Fatty acid hydroxylase domain-containing protein</fullName>
    </recommendedName>
</protein>
<evidence type="ECO:0000256" key="3">
    <source>
        <dbReference type="ARBA" id="ARBA00022989"/>
    </source>
</evidence>
<evidence type="ECO:0000256" key="1">
    <source>
        <dbReference type="ARBA" id="ARBA00004370"/>
    </source>
</evidence>
<evidence type="ECO:0000313" key="8">
    <source>
        <dbReference type="Proteomes" id="UP000001357"/>
    </source>
</evidence>
<organism evidence="7 8">
    <name type="scientific">Monosiga brevicollis</name>
    <name type="common">Choanoflagellate</name>
    <dbReference type="NCBI Taxonomy" id="81824"/>
    <lineage>
        <taxon>Eukaryota</taxon>
        <taxon>Choanoflagellata</taxon>
        <taxon>Craspedida</taxon>
        <taxon>Salpingoecidae</taxon>
        <taxon>Monosiga</taxon>
    </lineage>
</organism>
<keyword evidence="4 5" id="KW-0472">Membrane</keyword>
<dbReference type="Proteomes" id="UP000001357">
    <property type="component" value="Unassembled WGS sequence"/>
</dbReference>
<feature type="transmembrane region" description="Helical" evidence="5">
    <location>
        <begin position="159"/>
        <end position="181"/>
    </location>
</feature>
<dbReference type="PANTHER" id="PTHR11863">
    <property type="entry name" value="STEROL DESATURASE"/>
    <property type="match status" value="1"/>
</dbReference>
<evidence type="ECO:0000256" key="2">
    <source>
        <dbReference type="ARBA" id="ARBA00022692"/>
    </source>
</evidence>
<dbReference type="EMBL" id="CH991560">
    <property type="protein sequence ID" value="EDQ87352.1"/>
    <property type="molecule type" value="Genomic_DNA"/>
</dbReference>
<dbReference type="STRING" id="81824.A9V5D0"/>
<keyword evidence="3 5" id="KW-1133">Transmembrane helix</keyword>
<dbReference type="AlphaFoldDB" id="A9V5D0"/>
<dbReference type="FunCoup" id="A9V5D0">
    <property type="interactions" value="335"/>
</dbReference>
<dbReference type="InterPro" id="IPR006694">
    <property type="entry name" value="Fatty_acid_hydroxylase"/>
</dbReference>
<evidence type="ECO:0000256" key="4">
    <source>
        <dbReference type="ARBA" id="ARBA00023136"/>
    </source>
</evidence>
<dbReference type="RefSeq" id="XP_001747965.1">
    <property type="nucleotide sequence ID" value="XM_001747913.1"/>
</dbReference>
<comment type="subcellular location">
    <subcellularLocation>
        <location evidence="1">Membrane</location>
    </subcellularLocation>
</comment>
<feature type="transmembrane region" description="Helical" evidence="5">
    <location>
        <begin position="43"/>
        <end position="65"/>
    </location>
</feature>